<feature type="compositionally biased region" description="Low complexity" evidence="1">
    <location>
        <begin position="382"/>
        <end position="392"/>
    </location>
</feature>
<sequence>MCGINGLPIAEPRDEDFAEALLALSGVPEEPVEDVETTHQVDPRQQVDDRFYCPFPGCRRSFAELWRLKVHYRAPPNVRGSGKERGHGMRLDRCPKCNAVLKIGGHHVRCSAREAARQLAKKPRRTGPAAASETKATQKQQKQQQQADEAGSDSFPDSGYTATTTHGAHLEASLPYTHLEEQQQQQQQLASYGFWEQQQQQQLPQLQQFEEQPRVQVPVLPEVQQLRRLQQLLDRVDQHLGFDFDPAEPAAAAPIFDQAAAAAAAGYGEAAGYGGDAAMAAADARGYQPTAYHQQLLASLTGTAAGGFAAAAAGADEGSSLSPYPLSVQQQLFGDASYQAAQYAAAQAAHDSREQQQQHAASSDSSTSSGGGGGSNSGGGSSSSLDASRVSSQAADMHYELSASTQQQHEQQQVQSQLLQIFQQHAGAQPALFGLDAAKHSALLQHPAEPHAPLQPAAAAAAALPPPAAAGKYPGAVQALLQQALQAIAAAHTPQPPTHVLEPSQLHAAALAAATAGTAEAAPAVHSAEEEDPAAAAAAAVAAAAVAAVQAALQQRPAQDESHLLALLRETLA</sequence>
<accession>A0A383WAM8</accession>
<feature type="compositionally biased region" description="Gly residues" evidence="1">
    <location>
        <begin position="369"/>
        <end position="381"/>
    </location>
</feature>
<evidence type="ECO:0000313" key="3">
    <source>
        <dbReference type="EMBL" id="SZX74260.1"/>
    </source>
</evidence>
<evidence type="ECO:0000256" key="1">
    <source>
        <dbReference type="SAM" id="MobiDB-lite"/>
    </source>
</evidence>
<keyword evidence="4" id="KW-1185">Reference proteome</keyword>
<protein>
    <submittedName>
        <fullName evidence="3">Uncharacterized protein</fullName>
    </submittedName>
</protein>
<evidence type="ECO:0000313" key="2">
    <source>
        <dbReference type="EMBL" id="SZX69305.1"/>
    </source>
</evidence>
<organism evidence="3 4">
    <name type="scientific">Tetradesmus obliquus</name>
    <name type="common">Green alga</name>
    <name type="synonym">Acutodesmus obliquus</name>
    <dbReference type="NCBI Taxonomy" id="3088"/>
    <lineage>
        <taxon>Eukaryota</taxon>
        <taxon>Viridiplantae</taxon>
        <taxon>Chlorophyta</taxon>
        <taxon>core chlorophytes</taxon>
        <taxon>Chlorophyceae</taxon>
        <taxon>CS clade</taxon>
        <taxon>Sphaeropleales</taxon>
        <taxon>Scenedesmaceae</taxon>
        <taxon>Tetradesmus</taxon>
    </lineage>
</organism>
<dbReference type="STRING" id="3088.A0A383WAM8"/>
<dbReference type="EMBL" id="FNXT01000920">
    <property type="protein sequence ID" value="SZX69305.1"/>
    <property type="molecule type" value="Genomic_DNA"/>
</dbReference>
<name>A0A383WAM8_TETOB</name>
<feature type="region of interest" description="Disordered" evidence="1">
    <location>
        <begin position="114"/>
        <end position="163"/>
    </location>
</feature>
<gene>
    <name evidence="3" type="ORF">BQ4739_LOCUS14554</name>
    <name evidence="2" type="ORF">BQ4739_LOCUS9594</name>
</gene>
<dbReference type="AlphaFoldDB" id="A0A383WAM8"/>
<feature type="compositionally biased region" description="Low complexity" evidence="1">
    <location>
        <begin position="134"/>
        <end position="147"/>
    </location>
</feature>
<evidence type="ECO:0000313" key="4">
    <source>
        <dbReference type="Proteomes" id="UP000256970"/>
    </source>
</evidence>
<dbReference type="EMBL" id="FNXT01001211">
    <property type="protein sequence ID" value="SZX74260.1"/>
    <property type="molecule type" value="Genomic_DNA"/>
</dbReference>
<proteinExistence type="predicted"/>
<reference evidence="3 4" key="1">
    <citation type="submission" date="2016-10" db="EMBL/GenBank/DDBJ databases">
        <authorList>
            <person name="Cai Z."/>
        </authorList>
    </citation>
    <scope>NUCLEOTIDE SEQUENCE [LARGE SCALE GENOMIC DNA]</scope>
</reference>
<dbReference type="Proteomes" id="UP000256970">
    <property type="component" value="Unassembled WGS sequence"/>
</dbReference>
<feature type="region of interest" description="Disordered" evidence="1">
    <location>
        <begin position="344"/>
        <end position="395"/>
    </location>
</feature>
<dbReference type="Gene3D" id="3.30.160.60">
    <property type="entry name" value="Classic Zinc Finger"/>
    <property type="match status" value="1"/>
</dbReference>